<keyword evidence="2" id="KW-1185">Reference proteome</keyword>
<sequence length="229" mass="25548">MQQQHKTGMTNAERANLARNSPGIFGRSGNSPSTGSAGIAILLFSLTGIIFLFLLFYFLSRLCTTKPMTVLDERSTVRKGLYKFNTMALHQYSPQTVLYPKRIYELQAEEGLFSGLPQLSLTHESSVLGSASLINPILSMIDFEGKEQWLRSIFQRTQEIEATENDHGNKLSYPYGKVSVAAQTALQCGRQLVRKLTGIDLDDVPVEKKVEQIITSQPHAYSNPEFVKS</sequence>
<accession>A0A915D8Z3</accession>
<keyword evidence="1" id="KW-0472">Membrane</keyword>
<dbReference type="Proteomes" id="UP000887574">
    <property type="component" value="Unplaced"/>
</dbReference>
<keyword evidence="1" id="KW-0812">Transmembrane</keyword>
<dbReference type="WBParaSite" id="jg1651">
    <property type="protein sequence ID" value="jg1651"/>
    <property type="gene ID" value="jg1651"/>
</dbReference>
<evidence type="ECO:0000313" key="3">
    <source>
        <dbReference type="WBParaSite" id="jg1651"/>
    </source>
</evidence>
<evidence type="ECO:0000256" key="1">
    <source>
        <dbReference type="SAM" id="Phobius"/>
    </source>
</evidence>
<feature type="transmembrane region" description="Helical" evidence="1">
    <location>
        <begin position="37"/>
        <end position="59"/>
    </location>
</feature>
<keyword evidence="1" id="KW-1133">Transmembrane helix</keyword>
<dbReference type="AlphaFoldDB" id="A0A915D8Z3"/>
<organism evidence="2 4">
    <name type="scientific">Ditylenchus dipsaci</name>
    <dbReference type="NCBI Taxonomy" id="166011"/>
    <lineage>
        <taxon>Eukaryota</taxon>
        <taxon>Metazoa</taxon>
        <taxon>Ecdysozoa</taxon>
        <taxon>Nematoda</taxon>
        <taxon>Chromadorea</taxon>
        <taxon>Rhabditida</taxon>
        <taxon>Tylenchina</taxon>
        <taxon>Tylenchomorpha</taxon>
        <taxon>Sphaerularioidea</taxon>
        <taxon>Anguinidae</taxon>
        <taxon>Anguininae</taxon>
        <taxon>Ditylenchus</taxon>
    </lineage>
</organism>
<evidence type="ECO:0000313" key="4">
    <source>
        <dbReference type="WBParaSite" id="jg1670"/>
    </source>
</evidence>
<evidence type="ECO:0000313" key="2">
    <source>
        <dbReference type="Proteomes" id="UP000887574"/>
    </source>
</evidence>
<protein>
    <submittedName>
        <fullName evidence="3 4">Uncharacterized protein</fullName>
    </submittedName>
</protein>
<dbReference type="WBParaSite" id="jg1670">
    <property type="protein sequence ID" value="jg1670"/>
    <property type="gene ID" value="jg1670"/>
</dbReference>
<reference evidence="3 4" key="1">
    <citation type="submission" date="2022-11" db="UniProtKB">
        <authorList>
            <consortium name="WormBaseParasite"/>
        </authorList>
    </citation>
    <scope>IDENTIFICATION</scope>
</reference>
<proteinExistence type="predicted"/>
<name>A0A915D8Z3_9BILA</name>